<dbReference type="PANTHER" id="PTHR43390">
    <property type="entry name" value="SIGNAL PEPTIDASE I"/>
    <property type="match status" value="1"/>
</dbReference>
<comment type="similarity">
    <text evidence="2 7">Belongs to the peptidase S26 family.</text>
</comment>
<dbReference type="Proteomes" id="UP000182057">
    <property type="component" value="Unassembled WGS sequence"/>
</dbReference>
<feature type="transmembrane region" description="Helical" evidence="7">
    <location>
        <begin position="9"/>
        <end position="26"/>
    </location>
</feature>
<dbReference type="EMBL" id="FMMM01000040">
    <property type="protein sequence ID" value="SCQ20649.1"/>
    <property type="molecule type" value="Genomic_DNA"/>
</dbReference>
<dbReference type="EC" id="3.4.21.89" evidence="3 7"/>
<evidence type="ECO:0000256" key="7">
    <source>
        <dbReference type="RuleBase" id="RU362042"/>
    </source>
</evidence>
<evidence type="ECO:0000256" key="4">
    <source>
        <dbReference type="ARBA" id="ARBA00019232"/>
    </source>
</evidence>
<reference evidence="9 10" key="1">
    <citation type="submission" date="2016-09" db="EMBL/GenBank/DDBJ databases">
        <authorList>
            <person name="Capua I."/>
            <person name="De Benedictis P."/>
            <person name="Joannis T."/>
            <person name="Lombin L.H."/>
            <person name="Cattoli G."/>
        </authorList>
    </citation>
    <scope>NUCLEOTIDE SEQUENCE [LARGE SCALE GENOMIC DNA]</scope>
    <source>
        <strain evidence="9 10">UB20</strain>
    </source>
</reference>
<keyword evidence="5 7" id="KW-0378">Hydrolase</keyword>
<feature type="domain" description="Peptidase S26" evidence="8">
    <location>
        <begin position="64"/>
        <end position="245"/>
    </location>
</feature>
<dbReference type="PROSITE" id="PS00761">
    <property type="entry name" value="SPASE_I_3"/>
    <property type="match status" value="1"/>
</dbReference>
<feature type="transmembrane region" description="Helical" evidence="7">
    <location>
        <begin position="32"/>
        <end position="52"/>
    </location>
</feature>
<dbReference type="Gene3D" id="2.10.109.10">
    <property type="entry name" value="Umud Fragment, subunit A"/>
    <property type="match status" value="2"/>
</dbReference>
<protein>
    <recommendedName>
        <fullName evidence="4 7">Signal peptidase I</fullName>
        <ecNumber evidence="3 7">3.4.21.89</ecNumber>
    </recommendedName>
</protein>
<name>A0A1D3UKG7_TANFO</name>
<evidence type="ECO:0000259" key="8">
    <source>
        <dbReference type="Pfam" id="PF10502"/>
    </source>
</evidence>
<dbReference type="CDD" id="cd06530">
    <property type="entry name" value="S26_SPase_I"/>
    <property type="match status" value="2"/>
</dbReference>
<dbReference type="NCBIfam" id="TIGR02227">
    <property type="entry name" value="sigpep_I_bact"/>
    <property type="match status" value="1"/>
</dbReference>
<feature type="active site" evidence="6">
    <location>
        <position position="215"/>
    </location>
</feature>
<dbReference type="Pfam" id="PF10502">
    <property type="entry name" value="Peptidase_S26"/>
    <property type="match status" value="2"/>
</dbReference>
<dbReference type="InterPro" id="IPR000223">
    <property type="entry name" value="Pept_S26A_signal_pept_1"/>
</dbReference>
<feature type="domain" description="Peptidase S26" evidence="8">
    <location>
        <begin position="409"/>
        <end position="443"/>
    </location>
</feature>
<dbReference type="GO" id="GO:0006465">
    <property type="term" value="P:signal peptide processing"/>
    <property type="evidence" value="ECO:0007669"/>
    <property type="project" value="InterPro"/>
</dbReference>
<evidence type="ECO:0000313" key="10">
    <source>
        <dbReference type="Proteomes" id="UP000182057"/>
    </source>
</evidence>
<feature type="transmembrane region" description="Helical" evidence="7">
    <location>
        <begin position="64"/>
        <end position="85"/>
    </location>
</feature>
<dbReference type="GO" id="GO:0016020">
    <property type="term" value="C:membrane"/>
    <property type="evidence" value="ECO:0007669"/>
    <property type="project" value="UniProtKB-SubCell"/>
</dbReference>
<accession>A0A1D3UKG7</accession>
<evidence type="ECO:0000256" key="2">
    <source>
        <dbReference type="ARBA" id="ARBA00009370"/>
    </source>
</evidence>
<proteinExistence type="inferred from homology"/>
<comment type="caution">
    <text evidence="7">Lacks conserved residue(s) required for the propagation of feature annotation.</text>
</comment>
<feature type="active site" evidence="6">
    <location>
        <position position="94"/>
    </location>
</feature>
<evidence type="ECO:0000256" key="6">
    <source>
        <dbReference type="PIRSR" id="PIRSR600223-1"/>
    </source>
</evidence>
<sequence length="469" mass="54922">MKKIATRQWISFGIWATLYTLFCIWMENLWMLFGLIILVDIFLTKFIPWGAWKRSKNKRIRQTLEWIDDIVFALVAVYLINLFVFQNYQIPTPSLEKTLLVGDYLFVSKLSYGPRVPNTPISFPLVQNTFPILNCKSYLDWPRWGYKRVKGFGQVKRNDIVVFNFPTGDTVALKCQNPDYYWLVNEVGREAVHTNKDYYGDILYRPVDKRENYVKRCVGMPGDSLAIRNNALYINGEKQKDPARMQLCYFVETDGAMLTEEQFRKMDINKSDRKFVSVPTSDEEKFYYEYLPFLGFTSTDGRYNPIYRLPLTQEALEIMKKIRSVKQIKVEPEQLGGTTYPVGYRTGWTRDNYGPIWIPKKGATIELNERNLALYSRCIGSYEGNKLEVRGGQVLINGQPATTYTFKYDYYWMMGDNRHNSADSRSWGFVPEDHIVGKPILIWLSLDKDRSLFNGGIRWSRIFRTVRSD</sequence>
<dbReference type="RefSeq" id="WP_074449710.1">
    <property type="nucleotide sequence ID" value="NZ_FMMM01000040.1"/>
</dbReference>
<keyword evidence="7" id="KW-1133">Transmembrane helix</keyword>
<dbReference type="GO" id="GO:0009003">
    <property type="term" value="F:signal peptidase activity"/>
    <property type="evidence" value="ECO:0007669"/>
    <property type="project" value="UniProtKB-EC"/>
</dbReference>
<dbReference type="AlphaFoldDB" id="A0A1D3UKG7"/>
<evidence type="ECO:0000256" key="1">
    <source>
        <dbReference type="ARBA" id="ARBA00000677"/>
    </source>
</evidence>
<keyword evidence="7" id="KW-0472">Membrane</keyword>
<organism evidence="9 10">
    <name type="scientific">Tannerella forsythia</name>
    <name type="common">Bacteroides forsythus</name>
    <dbReference type="NCBI Taxonomy" id="28112"/>
    <lineage>
        <taxon>Bacteria</taxon>
        <taxon>Pseudomonadati</taxon>
        <taxon>Bacteroidota</taxon>
        <taxon>Bacteroidia</taxon>
        <taxon>Bacteroidales</taxon>
        <taxon>Tannerellaceae</taxon>
        <taxon>Tannerella</taxon>
    </lineage>
</organism>
<evidence type="ECO:0000313" key="9">
    <source>
        <dbReference type="EMBL" id="SCQ20649.1"/>
    </source>
</evidence>
<evidence type="ECO:0000256" key="3">
    <source>
        <dbReference type="ARBA" id="ARBA00013208"/>
    </source>
</evidence>
<dbReference type="InterPro" id="IPR019533">
    <property type="entry name" value="Peptidase_S26"/>
</dbReference>
<keyword evidence="7" id="KW-0812">Transmembrane</keyword>
<gene>
    <name evidence="9" type="primary">lepB_3</name>
    <name evidence="9" type="ORF">TFUB20_01115</name>
</gene>
<dbReference type="OrthoDB" id="9802919at2"/>
<dbReference type="InterPro" id="IPR036286">
    <property type="entry name" value="LexA/Signal_pep-like_sf"/>
</dbReference>
<dbReference type="SUPFAM" id="SSF51306">
    <property type="entry name" value="LexA/Signal peptidase"/>
    <property type="match status" value="2"/>
</dbReference>
<dbReference type="PRINTS" id="PR00727">
    <property type="entry name" value="LEADERPTASE"/>
</dbReference>
<evidence type="ECO:0000256" key="5">
    <source>
        <dbReference type="ARBA" id="ARBA00022801"/>
    </source>
</evidence>
<keyword evidence="7" id="KW-0645">Protease</keyword>
<dbReference type="PANTHER" id="PTHR43390:SF1">
    <property type="entry name" value="CHLOROPLAST PROCESSING PEPTIDASE"/>
    <property type="match status" value="1"/>
</dbReference>
<dbReference type="GO" id="GO:0004252">
    <property type="term" value="F:serine-type endopeptidase activity"/>
    <property type="evidence" value="ECO:0007669"/>
    <property type="project" value="InterPro"/>
</dbReference>
<comment type="subcellular location">
    <subcellularLocation>
        <location evidence="7">Membrane</location>
        <topology evidence="7">Single-pass type II membrane protein</topology>
    </subcellularLocation>
</comment>
<dbReference type="InterPro" id="IPR019758">
    <property type="entry name" value="Pept_S26A_signal_pept_1_CS"/>
</dbReference>
<comment type="catalytic activity">
    <reaction evidence="1 7">
        <text>Cleavage of hydrophobic, N-terminal signal or leader sequences from secreted and periplasmic proteins.</text>
        <dbReference type="EC" id="3.4.21.89"/>
    </reaction>
</comment>